<dbReference type="AlphaFoldDB" id="A0A9Q5YK25"/>
<dbReference type="Proteomes" id="UP000422232">
    <property type="component" value="Chromosome"/>
</dbReference>
<dbReference type="Gene3D" id="3.10.20.480">
    <property type="entry name" value="Antirestriction protein ArdA, domain 1"/>
    <property type="match status" value="1"/>
</dbReference>
<protein>
    <submittedName>
        <fullName evidence="1">Antirestriction protein</fullName>
    </submittedName>
</protein>
<accession>A0A9Q5YK25</accession>
<evidence type="ECO:0000313" key="2">
    <source>
        <dbReference type="Proteomes" id="UP000422232"/>
    </source>
</evidence>
<dbReference type="RefSeq" id="WP_016212159.1">
    <property type="nucleotide sequence ID" value="NZ_CP013778.1"/>
</dbReference>
<sequence length="65" mass="7388">MSNYQPSVYIASLSDYNAGRFHGEWVSVDGDEDTLYEAIQNILSSSEEEGAEEWAIHDYEDLALR</sequence>
<dbReference type="InterPro" id="IPR041895">
    <property type="entry name" value="ArdA_dom1"/>
</dbReference>
<gene>
    <name evidence="1" type="ORF">Psal009_00780</name>
</gene>
<dbReference type="EMBL" id="CP038908">
    <property type="protein sequence ID" value="QGO04901.1"/>
    <property type="molecule type" value="Genomic_DNA"/>
</dbReference>
<keyword evidence="2" id="KW-1185">Reference proteome</keyword>
<name>A0A9Q5YK25_PISSA</name>
<dbReference type="Pfam" id="PF07275">
    <property type="entry name" value="ArdA"/>
    <property type="match status" value="1"/>
</dbReference>
<dbReference type="GeneID" id="66739723"/>
<organism evidence="1 2">
    <name type="scientific">Piscirickettsia salmonis</name>
    <dbReference type="NCBI Taxonomy" id="1238"/>
    <lineage>
        <taxon>Bacteria</taxon>
        <taxon>Pseudomonadati</taxon>
        <taxon>Pseudomonadota</taxon>
        <taxon>Gammaproteobacteria</taxon>
        <taxon>Thiotrichales</taxon>
        <taxon>Piscirickettsiaceae</taxon>
        <taxon>Piscirickettsia</taxon>
    </lineage>
</organism>
<evidence type="ECO:0000313" key="1">
    <source>
        <dbReference type="EMBL" id="QGO04901.1"/>
    </source>
</evidence>
<proteinExistence type="predicted"/>
<reference evidence="1 2" key="1">
    <citation type="submission" date="2019-04" db="EMBL/GenBank/DDBJ databases">
        <title>Complete genome sequencing of Piscirickettsia salmonis strain Psal-009.</title>
        <authorList>
            <person name="Schober I."/>
            <person name="Bunk B."/>
            <person name="Sproer C."/>
            <person name="Carril G.P."/>
            <person name="Riedel T."/>
            <person name="Flores-Herrera P.A."/>
            <person name="Nourdin-Galindo G."/>
            <person name="Marshall S.H."/>
            <person name="Overmann J."/>
        </authorList>
    </citation>
    <scope>NUCLEOTIDE SEQUENCE [LARGE SCALE GENOMIC DNA]</scope>
    <source>
        <strain evidence="1 2">Psal-009</strain>
    </source>
</reference>
<dbReference type="InterPro" id="IPR009899">
    <property type="entry name" value="ArdA"/>
</dbReference>